<accession>A0A9P3LKW5</accession>
<comment type="caution">
    <text evidence="1">The sequence shown here is derived from an EMBL/GenBank/DDBJ whole genome shotgun (WGS) entry which is preliminary data.</text>
</comment>
<proteinExistence type="predicted"/>
<dbReference type="Proteomes" id="UP000703269">
    <property type="component" value="Unassembled WGS sequence"/>
</dbReference>
<name>A0A9P3LKW5_9APHY</name>
<gene>
    <name evidence="1" type="ORF">PsYK624_138980</name>
</gene>
<evidence type="ECO:0000313" key="2">
    <source>
        <dbReference type="Proteomes" id="UP000703269"/>
    </source>
</evidence>
<dbReference type="EMBL" id="BPQB01000075">
    <property type="protein sequence ID" value="GJE97677.1"/>
    <property type="molecule type" value="Genomic_DNA"/>
</dbReference>
<keyword evidence="2" id="KW-1185">Reference proteome</keyword>
<evidence type="ECO:0000313" key="1">
    <source>
        <dbReference type="EMBL" id="GJE97677.1"/>
    </source>
</evidence>
<dbReference type="AlphaFoldDB" id="A0A9P3LKW5"/>
<sequence>MSSIVIASAWSRPPCERSLLPIARIMFWTSSASAGFPETLPVSSSTIHAPRYFPPRLRQHQILCAEYMLWPVDTDAPPFKQRSIHLVRLYGRL</sequence>
<reference evidence="1 2" key="1">
    <citation type="submission" date="2021-08" db="EMBL/GenBank/DDBJ databases">
        <title>Draft Genome Sequence of Phanerochaete sordida strain YK-624.</title>
        <authorList>
            <person name="Mori T."/>
            <person name="Dohra H."/>
            <person name="Suzuki T."/>
            <person name="Kawagishi H."/>
            <person name="Hirai H."/>
        </authorList>
    </citation>
    <scope>NUCLEOTIDE SEQUENCE [LARGE SCALE GENOMIC DNA]</scope>
    <source>
        <strain evidence="1 2">YK-624</strain>
    </source>
</reference>
<organism evidence="1 2">
    <name type="scientific">Phanerochaete sordida</name>
    <dbReference type="NCBI Taxonomy" id="48140"/>
    <lineage>
        <taxon>Eukaryota</taxon>
        <taxon>Fungi</taxon>
        <taxon>Dikarya</taxon>
        <taxon>Basidiomycota</taxon>
        <taxon>Agaricomycotina</taxon>
        <taxon>Agaricomycetes</taxon>
        <taxon>Polyporales</taxon>
        <taxon>Phanerochaetaceae</taxon>
        <taxon>Phanerochaete</taxon>
    </lineage>
</organism>
<protein>
    <submittedName>
        <fullName evidence="1">Uncharacterized protein</fullName>
    </submittedName>
</protein>